<evidence type="ECO:0000313" key="2">
    <source>
        <dbReference type="Proteomes" id="UP001231915"/>
    </source>
</evidence>
<dbReference type="EMBL" id="JASJUT010000003">
    <property type="protein sequence ID" value="MDK2595411.1"/>
    <property type="molecule type" value="Genomic_DNA"/>
</dbReference>
<proteinExistence type="predicted"/>
<dbReference type="Proteomes" id="UP001231915">
    <property type="component" value="Unassembled WGS sequence"/>
</dbReference>
<protein>
    <submittedName>
        <fullName evidence="1">Uncharacterized protein</fullName>
    </submittedName>
</protein>
<sequence>MSNKKSNQKDVKSRFSLPILRKKYLLNICAGRGGGAVIVTTKQAVYEKENQLIEP</sequence>
<comment type="caution">
    <text evidence="1">The sequence shown here is derived from an EMBL/GenBank/DDBJ whole genome shotgun (WGS) entry which is preliminary data.</text>
</comment>
<accession>A0ABT7EK24</accession>
<dbReference type="RefSeq" id="WP_284137119.1">
    <property type="nucleotide sequence ID" value="NZ_JASJUT010000003.1"/>
</dbReference>
<reference evidence="1 2" key="1">
    <citation type="submission" date="2023-05" db="EMBL/GenBank/DDBJ databases">
        <title>Pseudoalteromonas ardens sp. nov., Pseudoalteromonas obscura sp. nov., and Pseudoalteromonas umbrosa sp. nov., isolated from the coral Montipora capitata.</title>
        <authorList>
            <person name="Thomas E.M."/>
            <person name="Smith E.M."/>
            <person name="Papke E."/>
            <person name="Shlafstein M.D."/>
            <person name="Oline D.K."/>
            <person name="Videau P."/>
            <person name="Saw J.H."/>
            <person name="Strangman W.K."/>
            <person name="Ushijima B."/>
        </authorList>
    </citation>
    <scope>NUCLEOTIDE SEQUENCE [LARGE SCALE GENOMIC DNA]</scope>
    <source>
        <strain evidence="1 2">P94</strain>
    </source>
</reference>
<name>A0ABT7EK24_9GAMM</name>
<keyword evidence="2" id="KW-1185">Reference proteome</keyword>
<organism evidence="1 2">
    <name type="scientific">Pseudoalteromonas obscura</name>
    <dbReference type="NCBI Taxonomy" id="3048491"/>
    <lineage>
        <taxon>Bacteria</taxon>
        <taxon>Pseudomonadati</taxon>
        <taxon>Pseudomonadota</taxon>
        <taxon>Gammaproteobacteria</taxon>
        <taxon>Alteromonadales</taxon>
        <taxon>Pseudoalteromonadaceae</taxon>
        <taxon>Pseudoalteromonas</taxon>
    </lineage>
</organism>
<gene>
    <name evidence="1" type="ORF">QNM18_10180</name>
</gene>
<evidence type="ECO:0000313" key="1">
    <source>
        <dbReference type="EMBL" id="MDK2595411.1"/>
    </source>
</evidence>